<evidence type="ECO:0000256" key="3">
    <source>
        <dbReference type="SAM" id="SignalP"/>
    </source>
</evidence>
<dbReference type="InterPro" id="IPR038482">
    <property type="entry name" value="Tp34-type_sf"/>
</dbReference>
<sequence length="175" mass="19332">MMKKTFLATALLAGVFASTSALAFQEYPIGEAQTMNEMEIAAVYLQPVDMEPRGMGLSAKDSDIHLEADIHAVKGNKNGFGEGEWMPYLTINYTLVNTDTNQKQEGTFMPMVAGDGPHYGANVKMMGAGNYKLTYHIDPPPKAGMHRHTDSETGVGRWWKPFDVSYEFKFTGIAK</sequence>
<comment type="similarity">
    <text evidence="1">Belongs to the UPF0423 family.</text>
</comment>
<feature type="signal peptide" evidence="3">
    <location>
        <begin position="1"/>
        <end position="23"/>
    </location>
</feature>
<dbReference type="Gene3D" id="2.60.40.2480">
    <property type="entry name" value="Periplasmic metal-binding protein Tp34-type"/>
    <property type="match status" value="1"/>
</dbReference>
<dbReference type="EMBL" id="AJSX01000007">
    <property type="protein sequence ID" value="EIJ71403.1"/>
    <property type="molecule type" value="Genomic_DNA"/>
</dbReference>
<keyword evidence="2 3" id="KW-0732">Signal</keyword>
<evidence type="ECO:0000256" key="2">
    <source>
        <dbReference type="ARBA" id="ARBA00022729"/>
    </source>
</evidence>
<dbReference type="InterPro" id="IPR018470">
    <property type="entry name" value="Metal-bd_Tp34-typ"/>
</dbReference>
<dbReference type="eggNOG" id="COG3470">
    <property type="taxonomic scope" value="Bacteria"/>
</dbReference>
<dbReference type="AlphaFoldDB" id="I3DI60"/>
<name>I3DI60_9PAST</name>
<comment type="caution">
    <text evidence="4">The sequence shown here is derived from an EMBL/GenBank/DDBJ whole genome shotgun (WGS) entry which is preliminary data.</text>
</comment>
<reference evidence="4 5" key="1">
    <citation type="submission" date="2012-03" db="EMBL/GenBank/DDBJ databases">
        <authorList>
            <person name="Harkins D.M."/>
            <person name="Madupu R."/>
            <person name="Durkin A.S."/>
            <person name="Torralba M."/>
            <person name="Methe B."/>
            <person name="Sutton G.G."/>
            <person name="Nelson K.E."/>
        </authorList>
    </citation>
    <scope>NUCLEOTIDE SEQUENCE [LARGE SCALE GENOMIC DNA]</scope>
    <source>
        <strain evidence="4 5">CCUG 2042</strain>
    </source>
</reference>
<evidence type="ECO:0000313" key="4">
    <source>
        <dbReference type="EMBL" id="EIJ71403.1"/>
    </source>
</evidence>
<accession>I3DI60</accession>
<feature type="chain" id="PRO_5003669941" evidence="3">
    <location>
        <begin position="24"/>
        <end position="175"/>
    </location>
</feature>
<organism evidence="4 5">
    <name type="scientific">Pasteurella bettyae CCUG 2042</name>
    <dbReference type="NCBI Taxonomy" id="1095749"/>
    <lineage>
        <taxon>Bacteria</taxon>
        <taxon>Pseudomonadati</taxon>
        <taxon>Pseudomonadota</taxon>
        <taxon>Gammaproteobacteria</taxon>
        <taxon>Pasteurellales</taxon>
        <taxon>Pasteurellaceae</taxon>
        <taxon>Pasteurella</taxon>
    </lineage>
</organism>
<evidence type="ECO:0000313" key="5">
    <source>
        <dbReference type="Proteomes" id="UP000006457"/>
    </source>
</evidence>
<dbReference type="Proteomes" id="UP000006457">
    <property type="component" value="Unassembled WGS sequence"/>
</dbReference>
<protein>
    <submittedName>
        <fullName evidence="4">Fe2+ transport protein</fullName>
    </submittedName>
</protein>
<gene>
    <name evidence="4" type="ORF">HMPREF1052_0210</name>
</gene>
<evidence type="ECO:0000256" key="1">
    <source>
        <dbReference type="ARBA" id="ARBA00010013"/>
    </source>
</evidence>
<dbReference type="Pfam" id="PF10634">
    <property type="entry name" value="Iron_transport"/>
    <property type="match status" value="1"/>
</dbReference>
<proteinExistence type="inferred from homology"/>
<dbReference type="PATRIC" id="fig|1095749.3.peg.444"/>
<keyword evidence="5" id="KW-1185">Reference proteome</keyword>
<dbReference type="PIRSF" id="PIRSF017018">
    <property type="entry name" value="Tp34"/>
    <property type="match status" value="1"/>
</dbReference>